<evidence type="ECO:0008006" key="6">
    <source>
        <dbReference type="Google" id="ProtNLM"/>
    </source>
</evidence>
<reference evidence="4 5" key="1">
    <citation type="journal article" date="2023" name="PLoS ONE">
        <title>Cytospora paraplurivora sp. nov. isolated from orchards with fruit tree decline syndrome in Ontario, Canada.</title>
        <authorList>
            <person name="Ilyukhin E."/>
            <person name="Nguyen H.D.T."/>
            <person name="Castle A.J."/>
            <person name="Ellouze W."/>
        </authorList>
    </citation>
    <scope>NUCLEOTIDE SEQUENCE [LARGE SCALE GENOMIC DNA]</scope>
    <source>
        <strain evidence="4 5">FDS-564</strain>
    </source>
</reference>
<dbReference type="PANTHER" id="PTHR24305:SF156">
    <property type="entry name" value="P450, PUTATIVE (EUROFUNG)-RELATED"/>
    <property type="match status" value="1"/>
</dbReference>
<keyword evidence="5" id="KW-1185">Reference proteome</keyword>
<dbReference type="GO" id="GO:0005506">
    <property type="term" value="F:iron ion binding"/>
    <property type="evidence" value="ECO:0007669"/>
    <property type="project" value="InterPro"/>
</dbReference>
<protein>
    <recommendedName>
        <fullName evidence="6">Cytochrome P450</fullName>
    </recommendedName>
</protein>
<evidence type="ECO:0000313" key="5">
    <source>
        <dbReference type="Proteomes" id="UP001320245"/>
    </source>
</evidence>
<dbReference type="PANTHER" id="PTHR24305">
    <property type="entry name" value="CYTOCHROME P450"/>
    <property type="match status" value="1"/>
</dbReference>
<name>A0AAN9YDI1_9PEZI</name>
<evidence type="ECO:0000256" key="2">
    <source>
        <dbReference type="ARBA" id="ARBA00022723"/>
    </source>
</evidence>
<keyword evidence="3" id="KW-0408">Iron</keyword>
<accession>A0AAN9YDI1</accession>
<proteinExistence type="predicted"/>
<evidence type="ECO:0000256" key="1">
    <source>
        <dbReference type="ARBA" id="ARBA00022617"/>
    </source>
</evidence>
<dbReference type="GO" id="GO:0020037">
    <property type="term" value="F:heme binding"/>
    <property type="evidence" value="ECO:0007669"/>
    <property type="project" value="InterPro"/>
</dbReference>
<keyword evidence="2" id="KW-0479">Metal-binding</keyword>
<evidence type="ECO:0000256" key="3">
    <source>
        <dbReference type="ARBA" id="ARBA00023004"/>
    </source>
</evidence>
<dbReference type="GO" id="GO:0016705">
    <property type="term" value="F:oxidoreductase activity, acting on paired donors, with incorporation or reduction of molecular oxygen"/>
    <property type="evidence" value="ECO:0007669"/>
    <property type="project" value="InterPro"/>
</dbReference>
<dbReference type="InterPro" id="IPR001128">
    <property type="entry name" value="Cyt_P450"/>
</dbReference>
<dbReference type="Proteomes" id="UP001320245">
    <property type="component" value="Unassembled WGS sequence"/>
</dbReference>
<dbReference type="GO" id="GO:0004497">
    <property type="term" value="F:monooxygenase activity"/>
    <property type="evidence" value="ECO:0007669"/>
    <property type="project" value="InterPro"/>
</dbReference>
<dbReference type="EMBL" id="JAJSPL020000027">
    <property type="protein sequence ID" value="KAK7737859.1"/>
    <property type="molecule type" value="Genomic_DNA"/>
</dbReference>
<dbReference type="AlphaFoldDB" id="A0AAN9YDI1"/>
<comment type="caution">
    <text evidence="4">The sequence shown here is derived from an EMBL/GenBank/DDBJ whole genome shotgun (WGS) entry which is preliminary data.</text>
</comment>
<sequence>MECRSIAALHEKYGPVVRIAPSEIDISDGAAINPLYVKNGGFQKSSTYQHFDFDGYPTIFSTRNPAQRAPRVKAVAPMFATREIVKGRPVVQDIIGGMVFELQRRSAEAPGRPLDVLNLFRALFTDITTSYLFGESLNGLGKQRLTVTTFVNNLFAGVRFFYLPSWLYDHVVRLASIFDKERMRVATSRVIVDNFITRIITKSLAEKETEAQTYQGRLLRAGIPQEEIKSQLLDVLFAGTEAPAMALAKLCWHLAILPAK</sequence>
<organism evidence="4 5">
    <name type="scientific">Cytospora paraplurivora</name>
    <dbReference type="NCBI Taxonomy" id="2898453"/>
    <lineage>
        <taxon>Eukaryota</taxon>
        <taxon>Fungi</taxon>
        <taxon>Dikarya</taxon>
        <taxon>Ascomycota</taxon>
        <taxon>Pezizomycotina</taxon>
        <taxon>Sordariomycetes</taxon>
        <taxon>Sordariomycetidae</taxon>
        <taxon>Diaporthales</taxon>
        <taxon>Cytosporaceae</taxon>
        <taxon>Cytospora</taxon>
    </lineage>
</organism>
<dbReference type="SUPFAM" id="SSF48264">
    <property type="entry name" value="Cytochrome P450"/>
    <property type="match status" value="1"/>
</dbReference>
<dbReference type="InterPro" id="IPR036396">
    <property type="entry name" value="Cyt_P450_sf"/>
</dbReference>
<evidence type="ECO:0000313" key="4">
    <source>
        <dbReference type="EMBL" id="KAK7737859.1"/>
    </source>
</evidence>
<dbReference type="Gene3D" id="1.10.630.10">
    <property type="entry name" value="Cytochrome P450"/>
    <property type="match status" value="1"/>
</dbReference>
<dbReference type="InterPro" id="IPR050121">
    <property type="entry name" value="Cytochrome_P450_monoxygenase"/>
</dbReference>
<keyword evidence="1" id="KW-0349">Heme</keyword>
<gene>
    <name evidence="4" type="ORF">SLS53_006236</name>
</gene>
<dbReference type="Pfam" id="PF00067">
    <property type="entry name" value="p450"/>
    <property type="match status" value="1"/>
</dbReference>